<dbReference type="Proteomes" id="UP000033695">
    <property type="component" value="Unassembled WGS sequence"/>
</dbReference>
<evidence type="ECO:0000313" key="3">
    <source>
        <dbReference type="EMBL" id="KJY51198.1"/>
    </source>
</evidence>
<organism evidence="3 4">
    <name type="scientific">Bombilactobacillus mellis</name>
    <dbReference type="NCBI Taxonomy" id="1218508"/>
    <lineage>
        <taxon>Bacteria</taxon>
        <taxon>Bacillati</taxon>
        <taxon>Bacillota</taxon>
        <taxon>Bacilli</taxon>
        <taxon>Lactobacillales</taxon>
        <taxon>Lactobacillaceae</taxon>
        <taxon>Bombilactobacillus</taxon>
    </lineage>
</organism>
<dbReference type="OrthoDB" id="9806388at2"/>
<evidence type="ECO:0000259" key="2">
    <source>
        <dbReference type="Pfam" id="PF01321"/>
    </source>
</evidence>
<dbReference type="SUPFAM" id="SSF53092">
    <property type="entry name" value="Creatinase/prolidase N-terminal domain"/>
    <property type="match status" value="1"/>
</dbReference>
<dbReference type="STRING" id="1218508.JG29_02450"/>
<feature type="domain" description="Creatinase N-terminal" evidence="2">
    <location>
        <begin position="4"/>
        <end position="123"/>
    </location>
</feature>
<dbReference type="AlphaFoldDB" id="A0A0F4KYU5"/>
<name>A0A0F4KYU5_9LACO</name>
<dbReference type="Gene3D" id="3.90.230.10">
    <property type="entry name" value="Creatinase/methionine aminopeptidase superfamily"/>
    <property type="match status" value="1"/>
</dbReference>
<dbReference type="PATRIC" id="fig|1218508.4.peg.252"/>
<evidence type="ECO:0000259" key="1">
    <source>
        <dbReference type="Pfam" id="PF00557"/>
    </source>
</evidence>
<dbReference type="HOGENOM" id="CLU_017266_4_0_9"/>
<accession>A0A0F4KYU5</accession>
<reference evidence="3 4" key="1">
    <citation type="submission" date="2014-12" db="EMBL/GenBank/DDBJ databases">
        <title>Comparative genomics of the lactic acid bacteria isolated from the honey bee gut.</title>
        <authorList>
            <person name="Ellegaard K.M."/>
            <person name="Tamarit D."/>
            <person name="Javelind E."/>
            <person name="Olofsson T."/>
            <person name="Andersson S.G."/>
            <person name="Vasquez A."/>
        </authorList>
    </citation>
    <scope>NUCLEOTIDE SEQUENCE [LARGE SCALE GENOMIC DNA]</scope>
    <source>
        <strain evidence="3 4">Hon2</strain>
    </source>
</reference>
<dbReference type="InterPro" id="IPR000994">
    <property type="entry name" value="Pept_M24"/>
</dbReference>
<dbReference type="PANTHER" id="PTHR46112:SF3">
    <property type="entry name" value="AMINOPEPTIDASE YPDF"/>
    <property type="match status" value="1"/>
</dbReference>
<comment type="caution">
    <text evidence="3">The sequence shown here is derived from an EMBL/GenBank/DDBJ whole genome shotgun (WGS) entry which is preliminary data.</text>
</comment>
<sequence>MDKLEHIRQEISARQADAILISRPANLSYLLDFPDYEGLLLLDQHEQYLYTDGRFFTQLKSVAPEFKIIDRAQTTLKQLVRQTGIKTLIIEPDYLNVSTFRELEQPDWHIIDSSNLVEKIRMIKTPTEIAKVQQAARIADQVFTEILNYIKPGVSELAIANEMEYLGKKLGASATSFPTIVASGVRSAMPHGSATNKLIAAHELVVLDFGFVYQGYDSDITRTIAVGNVEPELQKIYQIVLQAQQATINQIQLQQPLAAIDAFAHDYIAQAGYGPEYMHGTGHSVGRECHEYPTLNAASVEKMPANMTFTIEPGIYLPNQGGVRLEDDLYLDEQGQVQMLTQSSKEWLEI</sequence>
<dbReference type="Gene3D" id="3.40.350.10">
    <property type="entry name" value="Creatinase/prolidase N-terminal domain"/>
    <property type="match status" value="1"/>
</dbReference>
<dbReference type="Pfam" id="PF00557">
    <property type="entry name" value="Peptidase_M24"/>
    <property type="match status" value="1"/>
</dbReference>
<dbReference type="Pfam" id="PF01321">
    <property type="entry name" value="Creatinase_N"/>
    <property type="match status" value="1"/>
</dbReference>
<dbReference type="InterPro" id="IPR050659">
    <property type="entry name" value="Peptidase_M24B"/>
</dbReference>
<dbReference type="InterPro" id="IPR029149">
    <property type="entry name" value="Creatin/AminoP/Spt16_N"/>
</dbReference>
<dbReference type="InterPro" id="IPR000587">
    <property type="entry name" value="Creatinase_N"/>
</dbReference>
<dbReference type="RefSeq" id="WP_045922146.1">
    <property type="nucleotide sequence ID" value="NZ_JBHTHW010000004.1"/>
</dbReference>
<dbReference type="SUPFAM" id="SSF55920">
    <property type="entry name" value="Creatinase/aminopeptidase"/>
    <property type="match status" value="1"/>
</dbReference>
<keyword evidence="4" id="KW-1185">Reference proteome</keyword>
<dbReference type="InterPro" id="IPR036005">
    <property type="entry name" value="Creatinase/aminopeptidase-like"/>
</dbReference>
<dbReference type="CDD" id="cd01092">
    <property type="entry name" value="APP-like"/>
    <property type="match status" value="1"/>
</dbReference>
<gene>
    <name evidence="3" type="primary">pepQ3</name>
    <name evidence="3" type="ORF">JG29_02450</name>
</gene>
<protein>
    <submittedName>
        <fullName evidence="3">Xaa-Pro dipeptidase</fullName>
    </submittedName>
</protein>
<dbReference type="EMBL" id="JXBZ01000002">
    <property type="protein sequence ID" value="KJY51198.1"/>
    <property type="molecule type" value="Genomic_DNA"/>
</dbReference>
<feature type="domain" description="Peptidase M24" evidence="1">
    <location>
        <begin position="131"/>
        <end position="332"/>
    </location>
</feature>
<proteinExistence type="predicted"/>
<dbReference type="PANTHER" id="PTHR46112">
    <property type="entry name" value="AMINOPEPTIDASE"/>
    <property type="match status" value="1"/>
</dbReference>
<evidence type="ECO:0000313" key="4">
    <source>
        <dbReference type="Proteomes" id="UP000033695"/>
    </source>
</evidence>